<organism evidence="3 5">
    <name type="scientific">Gardnerella swidsinskii</name>
    <dbReference type="NCBI Taxonomy" id="2792979"/>
    <lineage>
        <taxon>Bacteria</taxon>
        <taxon>Bacillati</taxon>
        <taxon>Actinomycetota</taxon>
        <taxon>Actinomycetes</taxon>
        <taxon>Bifidobacteriales</taxon>
        <taxon>Bifidobacteriaceae</taxon>
        <taxon>Gardnerella</taxon>
    </lineage>
</organism>
<gene>
    <name evidence="2" type="ORF">BVL65_06365</name>
    <name evidence="3" type="ORF">CJ213_05415</name>
</gene>
<accession>A0A9X7I9Q6</accession>
<sequence>MNCTQCGSPIDSGSTWCSNCGAKVEDNAQQPMAQFNQYESQAQQFAVNTYQTQTNNTVLPNNVNNVNNANFSNNSNIASVKMSKKE</sequence>
<dbReference type="Proteomes" id="UP000235293">
    <property type="component" value="Unassembled WGS sequence"/>
</dbReference>
<evidence type="ECO:0000313" key="2">
    <source>
        <dbReference type="EMBL" id="APW19144.1"/>
    </source>
</evidence>
<dbReference type="EMBL" id="PNGY01000001">
    <property type="protein sequence ID" value="PMC55506.1"/>
    <property type="molecule type" value="Genomic_DNA"/>
</dbReference>
<feature type="domain" description="Zinc-ribbon" evidence="1">
    <location>
        <begin position="3"/>
        <end position="24"/>
    </location>
</feature>
<dbReference type="Proteomes" id="UP000186260">
    <property type="component" value="Chromosome"/>
</dbReference>
<dbReference type="EMBL" id="CP019058">
    <property type="protein sequence ID" value="APW19144.1"/>
    <property type="molecule type" value="Genomic_DNA"/>
</dbReference>
<evidence type="ECO:0000313" key="5">
    <source>
        <dbReference type="Proteomes" id="UP000235293"/>
    </source>
</evidence>
<evidence type="ECO:0000259" key="1">
    <source>
        <dbReference type="Pfam" id="PF13240"/>
    </source>
</evidence>
<protein>
    <recommendedName>
        <fullName evidence="1">Zinc-ribbon domain-containing protein</fullName>
    </recommendedName>
</protein>
<reference evidence="2" key="4">
    <citation type="journal article" date="2021" name="Pathogens">
        <title>Discrimination of Gardnerella Species by Combining MALDI-TOF Protein Profile, Chaperonin cpn60 Sequences, and Phenotypic Characteristics.</title>
        <authorList>
            <person name="Bulavaite A."/>
            <person name="Maier T."/>
            <person name="Pleckaityte M."/>
        </authorList>
    </citation>
    <scope>NUCLEOTIDE SEQUENCE</scope>
    <source>
        <strain evidence="2">GV37</strain>
    </source>
</reference>
<dbReference type="Pfam" id="PF13240">
    <property type="entry name" value="Zn_Ribbon_1"/>
    <property type="match status" value="1"/>
</dbReference>
<dbReference type="InterPro" id="IPR026870">
    <property type="entry name" value="Zinc_ribbon_dom"/>
</dbReference>
<keyword evidence="4" id="KW-1185">Reference proteome</keyword>
<dbReference type="RefSeq" id="WP_004109342.1">
    <property type="nucleotide sequence ID" value="NZ_CP019058.1"/>
</dbReference>
<dbReference type="AlphaFoldDB" id="A0A9X7I9Q6"/>
<reference evidence="3 5" key="3">
    <citation type="submission" date="2017-09" db="EMBL/GenBank/DDBJ databases">
        <title>Bacterial strain isolated from the female urinary microbiota.</title>
        <authorList>
            <person name="Thomas-White K."/>
            <person name="Kumar N."/>
            <person name="Forster S."/>
            <person name="Putonti C."/>
            <person name="Lawley T."/>
            <person name="Wolfe A.J."/>
        </authorList>
    </citation>
    <scope>NUCLEOTIDE SEQUENCE [LARGE SCALE GENOMIC DNA]</scope>
    <source>
        <strain evidence="3 5">UMB0411</strain>
    </source>
</reference>
<name>A0A9X7I9Q6_9BIFI</name>
<evidence type="ECO:0000313" key="3">
    <source>
        <dbReference type="EMBL" id="PMC55506.1"/>
    </source>
</evidence>
<proteinExistence type="predicted"/>
<reference evidence="4" key="1">
    <citation type="submission" date="2017-01" db="EMBL/GenBank/DDBJ databases">
        <title>Gardnerella vaginalis bacteremia associated with severe acute encephalopathy in a young female patient: Case Report and characterization of the isolate.</title>
        <authorList>
            <person name="Tankovic J."/>
            <person name="Timinskas A."/>
            <person name="Zilnyte M."/>
            <person name="Janulaitiene M."/>
            <person name="Zvirbliene A."/>
            <person name="Pleckaityte M."/>
        </authorList>
    </citation>
    <scope>NUCLEOTIDE SEQUENCE [LARGE SCALE GENOMIC DNA]</scope>
    <source>
        <strain evidence="4">GV37</strain>
    </source>
</reference>
<reference evidence="2" key="2">
    <citation type="submission" date="2017-01" db="EMBL/GenBank/DDBJ databases">
        <authorList>
            <person name="Timinskas A."/>
        </authorList>
    </citation>
    <scope>NUCLEOTIDE SEQUENCE</scope>
    <source>
        <strain evidence="2">GV37</strain>
    </source>
</reference>
<evidence type="ECO:0000313" key="4">
    <source>
        <dbReference type="Proteomes" id="UP000186260"/>
    </source>
</evidence>